<dbReference type="RefSeq" id="WP_071904862.1">
    <property type="nucleotide sequence ID" value="NZ_MPIN01000023.1"/>
</dbReference>
<gene>
    <name evidence="1" type="ORF">BON30_45260</name>
</gene>
<organism evidence="1 2">
    <name type="scientific">Cystobacter ferrugineus</name>
    <dbReference type="NCBI Taxonomy" id="83449"/>
    <lineage>
        <taxon>Bacteria</taxon>
        <taxon>Pseudomonadati</taxon>
        <taxon>Myxococcota</taxon>
        <taxon>Myxococcia</taxon>
        <taxon>Myxococcales</taxon>
        <taxon>Cystobacterineae</taxon>
        <taxon>Archangiaceae</taxon>
        <taxon>Cystobacter</taxon>
    </lineage>
</organism>
<sequence>MKYFLIMLSDWRFSAGDLTRRLLARWPGAIFQETNPESISCFEFELPMAHSTLHGAMHRDGECISFSADIRDIAEFSLWVRSFVPEAERLHFCDEGVSGQLDLRPDTSSSDIFRLFDYVPPPPGWKNYSLIARPQWTLAAHEFARLLLLRWPSAQVQLKTESHEPRPASFQVPMKHSTLIGSLYCPVPSLDFTGDPRDCAEFSLWCRSILVAEQVSVSGDNHFITLHPSTTVEDFLRTLGAPPS</sequence>
<dbReference type="EMBL" id="MPIN01000023">
    <property type="protein sequence ID" value="OJH34024.1"/>
    <property type="molecule type" value="Genomic_DNA"/>
</dbReference>
<name>A0A1L9AVK1_9BACT</name>
<keyword evidence="2" id="KW-1185">Reference proteome</keyword>
<evidence type="ECO:0000313" key="2">
    <source>
        <dbReference type="Proteomes" id="UP000182229"/>
    </source>
</evidence>
<accession>A0A1L9AVK1</accession>
<dbReference type="STRING" id="83449.BON30_45260"/>
<dbReference type="OrthoDB" id="5519208at2"/>
<reference evidence="1 2" key="2">
    <citation type="submission" date="2016-12" db="EMBL/GenBank/DDBJ databases">
        <title>Draft Genome Sequence of Cystobacter ferrugineus Strain Cbfe23.</title>
        <authorList>
            <person name="Akbar S."/>
            <person name="Dowd S.E."/>
            <person name="Stevens D.C."/>
        </authorList>
    </citation>
    <scope>NUCLEOTIDE SEQUENCE [LARGE SCALE GENOMIC DNA]</scope>
    <source>
        <strain evidence="1 2">Cbfe23</strain>
    </source>
</reference>
<evidence type="ECO:0000313" key="1">
    <source>
        <dbReference type="EMBL" id="OJH34024.1"/>
    </source>
</evidence>
<protein>
    <submittedName>
        <fullName evidence="1">Uncharacterized protein</fullName>
    </submittedName>
</protein>
<dbReference type="Proteomes" id="UP000182229">
    <property type="component" value="Unassembled WGS sequence"/>
</dbReference>
<proteinExistence type="predicted"/>
<reference evidence="2" key="1">
    <citation type="submission" date="2016-11" db="EMBL/GenBank/DDBJ databases">
        <authorList>
            <person name="Shukria A."/>
            <person name="Stevens D.C."/>
        </authorList>
    </citation>
    <scope>NUCLEOTIDE SEQUENCE [LARGE SCALE GENOMIC DNA]</scope>
    <source>
        <strain evidence="2">Cbfe23</strain>
    </source>
</reference>
<dbReference type="AlphaFoldDB" id="A0A1L9AVK1"/>
<comment type="caution">
    <text evidence="1">The sequence shown here is derived from an EMBL/GenBank/DDBJ whole genome shotgun (WGS) entry which is preliminary data.</text>
</comment>